<dbReference type="EMBL" id="MU827827">
    <property type="protein sequence ID" value="KAJ7321479.1"/>
    <property type="molecule type" value="Genomic_DNA"/>
</dbReference>
<evidence type="ECO:0000313" key="1">
    <source>
        <dbReference type="EMBL" id="KAJ7321479.1"/>
    </source>
</evidence>
<reference evidence="1" key="1">
    <citation type="submission" date="2023-01" db="EMBL/GenBank/DDBJ databases">
        <title>Genome assembly of the deep-sea coral Lophelia pertusa.</title>
        <authorList>
            <person name="Herrera S."/>
            <person name="Cordes E."/>
        </authorList>
    </citation>
    <scope>NUCLEOTIDE SEQUENCE</scope>
    <source>
        <strain evidence="1">USNM1676648</strain>
        <tissue evidence="1">Polyp</tissue>
    </source>
</reference>
<keyword evidence="2" id="KW-1185">Reference proteome</keyword>
<accession>A0A9W9Y7U6</accession>
<protein>
    <submittedName>
        <fullName evidence="1">Saccharopine dehydrogenase</fullName>
    </submittedName>
</protein>
<organism evidence="1 2">
    <name type="scientific">Desmophyllum pertusum</name>
    <dbReference type="NCBI Taxonomy" id="174260"/>
    <lineage>
        <taxon>Eukaryota</taxon>
        <taxon>Metazoa</taxon>
        <taxon>Cnidaria</taxon>
        <taxon>Anthozoa</taxon>
        <taxon>Hexacorallia</taxon>
        <taxon>Scleractinia</taxon>
        <taxon>Caryophylliina</taxon>
        <taxon>Caryophylliidae</taxon>
        <taxon>Desmophyllum</taxon>
    </lineage>
</organism>
<dbReference type="AlphaFoldDB" id="A0A9W9Y7U6"/>
<dbReference type="Proteomes" id="UP001163046">
    <property type="component" value="Unassembled WGS sequence"/>
</dbReference>
<evidence type="ECO:0000313" key="2">
    <source>
        <dbReference type="Proteomes" id="UP001163046"/>
    </source>
</evidence>
<comment type="caution">
    <text evidence="1">The sequence shown here is derived from an EMBL/GenBank/DDBJ whole genome shotgun (WGS) entry which is preliminary data.</text>
</comment>
<sequence length="213" mass="24129">MRFQFTVTMAGGGWTMIFKAVSGVDQGAFDAYNSGVTYDESNMAALDVTKSDRDYKNRIVLNWNNFDKSKARVVLYTGGNQVKELKFDAVGSDKLNWFTSEKLRGDSSWFADIQFGPRNYFSIQGHGGANRDFFINKKYAGCEEDFGWLVITGTACDWEKASASKHHTVQQTGCFSQLAQWRSRSRRYAGCLVALRNDQNHSRPVQVARVKRQ</sequence>
<name>A0A9W9Y7U6_9CNID</name>
<dbReference type="OrthoDB" id="5968137at2759"/>
<proteinExistence type="predicted"/>
<gene>
    <name evidence="1" type="primary">LYS1_11</name>
    <name evidence="1" type="ORF">OS493_034833</name>
</gene>